<dbReference type="Proteomes" id="UP000054241">
    <property type="component" value="Unassembled WGS sequence"/>
</dbReference>
<accession>A0A117PWZ7</accession>
<protein>
    <submittedName>
        <fullName evidence="1">Uncharacterized protein</fullName>
    </submittedName>
</protein>
<sequence>MLGEASMELTAGPRAVAHLAVPRELLPAGPKEFLVADADGLRALHFPAPDREIPYPSPEFYVEVAPGAVTVTARTLLRDLLLQADRPDPAACADRGLVTLLPGERVTIGVRGRQTPDPAAARAALSCMEPAG</sequence>
<reference evidence="1 2" key="1">
    <citation type="submission" date="2015-10" db="EMBL/GenBank/DDBJ databases">
        <title>Draft genome sequence of Streptomyces cellostaticus DSM 40189, type strain for the species Streptomyces cellostaticus.</title>
        <authorList>
            <person name="Ruckert C."/>
            <person name="Winkler A."/>
            <person name="Kalinowski J."/>
            <person name="Kampfer P."/>
            <person name="Glaeser S."/>
        </authorList>
    </citation>
    <scope>NUCLEOTIDE SEQUENCE [LARGE SCALE GENOMIC DNA]</scope>
    <source>
        <strain evidence="1 2">DSM 40189</strain>
    </source>
</reference>
<proteinExistence type="predicted"/>
<dbReference type="EMBL" id="LMWL01000023">
    <property type="protein sequence ID" value="KUM96065.1"/>
    <property type="molecule type" value="Genomic_DNA"/>
</dbReference>
<comment type="caution">
    <text evidence="1">The sequence shown here is derived from an EMBL/GenBank/DDBJ whole genome shotgun (WGS) entry which is preliminary data.</text>
</comment>
<gene>
    <name evidence="1" type="ORF">AQI88_13560</name>
</gene>
<dbReference type="STRING" id="67285.AQI88_13560"/>
<name>A0A117PWZ7_9ACTN</name>
<dbReference type="AlphaFoldDB" id="A0A117PWZ7"/>
<keyword evidence="2" id="KW-1185">Reference proteome</keyword>
<evidence type="ECO:0000313" key="1">
    <source>
        <dbReference type="EMBL" id="KUM96065.1"/>
    </source>
</evidence>
<organism evidence="1 2">
    <name type="scientific">Streptomyces cellostaticus</name>
    <dbReference type="NCBI Taxonomy" id="67285"/>
    <lineage>
        <taxon>Bacteria</taxon>
        <taxon>Bacillati</taxon>
        <taxon>Actinomycetota</taxon>
        <taxon>Actinomycetes</taxon>
        <taxon>Kitasatosporales</taxon>
        <taxon>Streptomycetaceae</taxon>
        <taxon>Streptomyces</taxon>
    </lineage>
</organism>
<evidence type="ECO:0000313" key="2">
    <source>
        <dbReference type="Proteomes" id="UP000054241"/>
    </source>
</evidence>